<evidence type="ECO:0000256" key="1">
    <source>
        <dbReference type="SAM" id="MobiDB-lite"/>
    </source>
</evidence>
<keyword evidence="3" id="KW-1185">Reference proteome</keyword>
<dbReference type="AlphaFoldDB" id="A0AAD4UDA5"/>
<feature type="region of interest" description="Disordered" evidence="1">
    <location>
        <begin position="224"/>
        <end position="243"/>
    </location>
</feature>
<accession>A0AAD4UDA5</accession>
<dbReference type="EMBL" id="JAKZEL010000003">
    <property type="protein sequence ID" value="KAI4545073.1"/>
    <property type="molecule type" value="Genomic_DNA"/>
</dbReference>
<organism evidence="2 3">
    <name type="scientific">Ovis ammon polii</name>
    <dbReference type="NCBI Taxonomy" id="230172"/>
    <lineage>
        <taxon>Eukaryota</taxon>
        <taxon>Metazoa</taxon>
        <taxon>Chordata</taxon>
        <taxon>Craniata</taxon>
        <taxon>Vertebrata</taxon>
        <taxon>Euteleostomi</taxon>
        <taxon>Mammalia</taxon>
        <taxon>Eutheria</taxon>
        <taxon>Laurasiatheria</taxon>
        <taxon>Artiodactyla</taxon>
        <taxon>Ruminantia</taxon>
        <taxon>Pecora</taxon>
        <taxon>Bovidae</taxon>
        <taxon>Caprinae</taxon>
        <taxon>Ovis</taxon>
    </lineage>
</organism>
<protein>
    <submittedName>
        <fullName evidence="2">Uncharacterized protein</fullName>
    </submittedName>
</protein>
<comment type="caution">
    <text evidence="2">The sequence shown here is derived from an EMBL/GenBank/DDBJ whole genome shotgun (WGS) entry which is preliminary data.</text>
</comment>
<evidence type="ECO:0000313" key="2">
    <source>
        <dbReference type="EMBL" id="KAI4545073.1"/>
    </source>
</evidence>
<evidence type="ECO:0000313" key="3">
    <source>
        <dbReference type="Proteomes" id="UP001214576"/>
    </source>
</evidence>
<reference evidence="2" key="1">
    <citation type="submission" date="2022-03" db="EMBL/GenBank/DDBJ databases">
        <title>Genomic analyses of argali, domestic sheep and their hybrids provide insights into chromosomal evolution, heterosis and genetic basis of agronomic traits.</title>
        <authorList>
            <person name="Li M."/>
        </authorList>
    </citation>
    <scope>NUCLEOTIDE SEQUENCE</scope>
    <source>
        <strain evidence="2">CAU-MHL-2022a</strain>
        <tissue evidence="2">Skin</tissue>
    </source>
</reference>
<gene>
    <name evidence="2" type="ORF">MG293_005339</name>
</gene>
<proteinExistence type="predicted"/>
<sequence length="243" mass="26810">MKMWLCVCITSDRFPRLGFNVAAPFPEIVKVYLSPANCDCDTLAKLRPQGTSFSGTCAKDRFPRLGFNVAAPFPEIVKVYLSPANCDCDTLAKLRPQGTSFSGTCAKDRFPRLGFNVAAPFPEIVKVQKQAGLDGIVKNKLQESRGCGSAVFFQLESRTESKCAGERPEWPEGGGSSGNLERYSWNKGKHYAGGDTSTGEIAATRRTDFRGSFIHDWLMPETGFSKRTQLRKPVKDDGIQNHQ</sequence>
<dbReference type="Proteomes" id="UP001214576">
    <property type="component" value="Unassembled WGS sequence"/>
</dbReference>
<name>A0AAD4UDA5_OVIAM</name>
<feature type="compositionally biased region" description="Basic and acidic residues" evidence="1">
    <location>
        <begin position="233"/>
        <end position="243"/>
    </location>
</feature>